<comment type="caution">
    <text evidence="1">The sequence shown here is derived from an EMBL/GenBank/DDBJ whole genome shotgun (WGS) entry which is preliminary data.</text>
</comment>
<evidence type="ECO:0000313" key="1">
    <source>
        <dbReference type="EMBL" id="TSH92766.1"/>
    </source>
</evidence>
<proteinExistence type="predicted"/>
<evidence type="ECO:0000313" key="2">
    <source>
        <dbReference type="Proteomes" id="UP000318405"/>
    </source>
</evidence>
<keyword evidence="2" id="KW-1185">Reference proteome</keyword>
<organism evidence="1 2">
    <name type="scientific">Verticiella sediminum</name>
    <dbReference type="NCBI Taxonomy" id="1247510"/>
    <lineage>
        <taxon>Bacteria</taxon>
        <taxon>Pseudomonadati</taxon>
        <taxon>Pseudomonadota</taxon>
        <taxon>Betaproteobacteria</taxon>
        <taxon>Burkholderiales</taxon>
        <taxon>Alcaligenaceae</taxon>
        <taxon>Verticiella</taxon>
    </lineage>
</organism>
<dbReference type="RefSeq" id="WP_143949132.1">
    <property type="nucleotide sequence ID" value="NZ_BAABMB010000001.1"/>
</dbReference>
<dbReference type="Proteomes" id="UP000318405">
    <property type="component" value="Unassembled WGS sequence"/>
</dbReference>
<dbReference type="AlphaFoldDB" id="A0A556AIR8"/>
<accession>A0A556AIR8</accession>
<evidence type="ECO:0008006" key="3">
    <source>
        <dbReference type="Google" id="ProtNLM"/>
    </source>
</evidence>
<protein>
    <recommendedName>
        <fullName evidence="3">DUF1828 domain-containing protein</fullName>
    </recommendedName>
</protein>
<dbReference type="OrthoDB" id="7059287at2"/>
<gene>
    <name evidence="1" type="ORF">FOZ76_15270</name>
</gene>
<reference evidence="1 2" key="1">
    <citation type="submission" date="2019-07" db="EMBL/GenBank/DDBJ databases">
        <title>Qingshengfaniella alkalisoli gen. nov., sp. nov., isolated from saline soil.</title>
        <authorList>
            <person name="Xu L."/>
            <person name="Huang X.-X."/>
            <person name="Sun J.-Q."/>
        </authorList>
    </citation>
    <scope>NUCLEOTIDE SEQUENCE [LARGE SCALE GENOMIC DNA]</scope>
    <source>
        <strain evidence="1 2">DSM 27279</strain>
    </source>
</reference>
<name>A0A556AIR8_9BURK</name>
<sequence length="251" mass="27628">MELTTDLRRAICSLFEVHQDEAGVQRIVTPMQYSGSGDHIVVRVRPRDEHFEVDENGEACLYASMADGDVDSEAVKRWVEELSESGAVQMRDDEVLGAKAVDERLIPILIFRVAEAAQQLYALATSRPPRKVSEFKAAVARSVSDAVAGTGYEHAVDVPLPIAGNFVADHVVEAPVPLIVIVATGIQRLLEAELIHMRYQVEKRSAFVVAAVESQKAVGPKQFERANYYTDKTVTFSRADFSSLIRGRLSG</sequence>
<dbReference type="EMBL" id="VLTJ01000029">
    <property type="protein sequence ID" value="TSH92766.1"/>
    <property type="molecule type" value="Genomic_DNA"/>
</dbReference>